<dbReference type="InterPro" id="IPR037518">
    <property type="entry name" value="MPN"/>
</dbReference>
<dbReference type="InterPro" id="IPR000555">
    <property type="entry name" value="JAMM/MPN+_dom"/>
</dbReference>
<dbReference type="InterPro" id="IPR027531">
    <property type="entry name" value="eIF3f"/>
</dbReference>
<organism evidence="5">
    <name type="scientific">Haptolina brevifila</name>
    <dbReference type="NCBI Taxonomy" id="156173"/>
    <lineage>
        <taxon>Eukaryota</taxon>
        <taxon>Haptista</taxon>
        <taxon>Haptophyta</taxon>
        <taxon>Prymnesiophyceae</taxon>
        <taxon>Prymnesiales</taxon>
        <taxon>Prymnesiaceae</taxon>
        <taxon>Haptolina</taxon>
    </lineage>
</organism>
<protein>
    <recommendedName>
        <fullName evidence="4">MPN domain-containing protein</fullName>
    </recommendedName>
</protein>
<proteinExistence type="predicted"/>
<name>A0A7S2B6V4_9EUKA</name>
<sequence length="291" mass="31476">MGLTDATLLHDSSDVEVRVEPVVLFSIVDHYSRRNEGQPFVIGTLLGTDEGGVVTICSSFAVPHHEVEGSLALATERHATMLSLQQRVLPKQVVVGWYSTGEQINENTLLINNFYGQDVERPVHLLLDLGLGDSRMSTKAYVASGLTLGSTQLGTAFREIRLSIVNGESDRVGIDNLLKMSTGASGVAAAASGTELDSVESTVKKLLRNLEDVVSYVDKVKNGSLTAEPEVVHLLQQLVAAAPRLPTESFEKMFNTQVQDMLTIVYLANLTRTQLALAEKLQAVALNSDKS</sequence>
<dbReference type="EMBL" id="HBGU01000190">
    <property type="protein sequence ID" value="CAD9388251.1"/>
    <property type="molecule type" value="Transcribed_RNA"/>
</dbReference>
<dbReference type="CDD" id="cd08064">
    <property type="entry name" value="MPN_eIF3f"/>
    <property type="match status" value="1"/>
</dbReference>
<dbReference type="SMART" id="SM00232">
    <property type="entry name" value="JAB_MPN"/>
    <property type="match status" value="1"/>
</dbReference>
<dbReference type="PANTHER" id="PTHR10540:SF6">
    <property type="entry name" value="EUKARYOTIC TRANSLATION INITIATION FACTOR 3 SUBUNIT F"/>
    <property type="match status" value="1"/>
</dbReference>
<evidence type="ECO:0000256" key="1">
    <source>
        <dbReference type="ARBA" id="ARBA00022490"/>
    </source>
</evidence>
<dbReference type="GO" id="GO:0071541">
    <property type="term" value="C:eukaryotic translation initiation factor 3 complex, eIF3m"/>
    <property type="evidence" value="ECO:0007669"/>
    <property type="project" value="TreeGrafter"/>
</dbReference>
<dbReference type="Pfam" id="PF13012">
    <property type="entry name" value="MitMem_reg"/>
    <property type="match status" value="1"/>
</dbReference>
<evidence type="ECO:0000256" key="3">
    <source>
        <dbReference type="ARBA" id="ARBA00022917"/>
    </source>
</evidence>
<keyword evidence="1" id="KW-0963">Cytoplasm</keyword>
<keyword evidence="3" id="KW-0648">Protein biosynthesis</keyword>
<dbReference type="Gene3D" id="3.40.140.10">
    <property type="entry name" value="Cytidine Deaminase, domain 2"/>
    <property type="match status" value="1"/>
</dbReference>
<dbReference type="GO" id="GO:0003743">
    <property type="term" value="F:translation initiation factor activity"/>
    <property type="evidence" value="ECO:0007669"/>
    <property type="project" value="UniProtKB-KW"/>
</dbReference>
<dbReference type="AlphaFoldDB" id="A0A7S2B6V4"/>
<evidence type="ECO:0000313" key="5">
    <source>
        <dbReference type="EMBL" id="CAD9388251.1"/>
    </source>
</evidence>
<reference evidence="5" key="1">
    <citation type="submission" date="2021-01" db="EMBL/GenBank/DDBJ databases">
        <authorList>
            <person name="Corre E."/>
            <person name="Pelletier E."/>
            <person name="Niang G."/>
            <person name="Scheremetjew M."/>
            <person name="Finn R."/>
            <person name="Kale V."/>
            <person name="Holt S."/>
            <person name="Cochrane G."/>
            <person name="Meng A."/>
            <person name="Brown T."/>
            <person name="Cohen L."/>
        </authorList>
    </citation>
    <scope>NUCLEOTIDE SEQUENCE</scope>
    <source>
        <strain evidence="5">UTEX LB 985</strain>
    </source>
</reference>
<feature type="domain" description="MPN" evidence="4">
    <location>
        <begin position="17"/>
        <end position="147"/>
    </location>
</feature>
<evidence type="ECO:0000259" key="4">
    <source>
        <dbReference type="PROSITE" id="PS50249"/>
    </source>
</evidence>
<gene>
    <name evidence="5" type="ORF">CBRE1094_LOCUS99</name>
</gene>
<dbReference type="InterPro" id="IPR024969">
    <property type="entry name" value="EIF3F/CSN6-like_C"/>
</dbReference>
<dbReference type="GO" id="GO:0031369">
    <property type="term" value="F:translation initiation factor binding"/>
    <property type="evidence" value="ECO:0007669"/>
    <property type="project" value="InterPro"/>
</dbReference>
<evidence type="ECO:0000256" key="2">
    <source>
        <dbReference type="ARBA" id="ARBA00022540"/>
    </source>
</evidence>
<dbReference type="GO" id="GO:0008237">
    <property type="term" value="F:metallopeptidase activity"/>
    <property type="evidence" value="ECO:0007669"/>
    <property type="project" value="InterPro"/>
</dbReference>
<dbReference type="PANTHER" id="PTHR10540">
    <property type="entry name" value="EUKARYOTIC TRANSLATION INITIATION FACTOR 3 SUBUNIT F-RELATED"/>
    <property type="match status" value="1"/>
</dbReference>
<accession>A0A7S2B6V4</accession>
<keyword evidence="2" id="KW-0396">Initiation factor</keyword>
<dbReference type="PROSITE" id="PS50249">
    <property type="entry name" value="MPN"/>
    <property type="match status" value="1"/>
</dbReference>
<dbReference type="Pfam" id="PF01398">
    <property type="entry name" value="JAB"/>
    <property type="match status" value="1"/>
</dbReference>